<organism evidence="1 2">
    <name type="scientific">Rotaria sordida</name>
    <dbReference type="NCBI Taxonomy" id="392033"/>
    <lineage>
        <taxon>Eukaryota</taxon>
        <taxon>Metazoa</taxon>
        <taxon>Spiralia</taxon>
        <taxon>Gnathifera</taxon>
        <taxon>Rotifera</taxon>
        <taxon>Eurotatoria</taxon>
        <taxon>Bdelloidea</taxon>
        <taxon>Philodinida</taxon>
        <taxon>Philodinidae</taxon>
        <taxon>Rotaria</taxon>
    </lineage>
</organism>
<sequence>MFELLQQFQSDWWLNDRQPPILIQHNLDGQIFIGTMPCVHPVSMKFSTDLKKWLINKGNLDPWHIYFTKLVNTRTIPLLPNVKHLNMNSCDLDEVNTWTLIMWLIISPNVKELSLRLKTIADIMQIGNELTDMVKKDESLRLVFYRIKIVNILPHQGQCDDMLRFDIFLIFADLFPRAFFPYQ</sequence>
<accession>A0A814ZZT8</accession>
<comment type="caution">
    <text evidence="1">The sequence shown here is derived from an EMBL/GenBank/DDBJ whole genome shotgun (WGS) entry which is preliminary data.</text>
</comment>
<dbReference type="Proteomes" id="UP000663882">
    <property type="component" value="Unassembled WGS sequence"/>
</dbReference>
<dbReference type="AlphaFoldDB" id="A0A814ZZT8"/>
<proteinExistence type="predicted"/>
<reference evidence="1" key="1">
    <citation type="submission" date="2021-02" db="EMBL/GenBank/DDBJ databases">
        <authorList>
            <person name="Nowell W R."/>
        </authorList>
    </citation>
    <scope>NUCLEOTIDE SEQUENCE</scope>
</reference>
<evidence type="ECO:0000313" key="1">
    <source>
        <dbReference type="EMBL" id="CAF1250526.1"/>
    </source>
</evidence>
<name>A0A814ZZT8_9BILA</name>
<dbReference type="OrthoDB" id="10288604at2759"/>
<gene>
    <name evidence="1" type="ORF">RFH988_LOCUS27145</name>
</gene>
<dbReference type="EMBL" id="CAJNOO010002256">
    <property type="protein sequence ID" value="CAF1250526.1"/>
    <property type="molecule type" value="Genomic_DNA"/>
</dbReference>
<evidence type="ECO:0000313" key="2">
    <source>
        <dbReference type="Proteomes" id="UP000663882"/>
    </source>
</evidence>
<protein>
    <submittedName>
        <fullName evidence="1">Uncharacterized protein</fullName>
    </submittedName>
</protein>